<dbReference type="GeneID" id="79950227"/>
<keyword evidence="4 5" id="KW-0472">Membrane</keyword>
<evidence type="ECO:0000313" key="8">
    <source>
        <dbReference type="Proteomes" id="UP001218895"/>
    </source>
</evidence>
<dbReference type="Pfam" id="PF12698">
    <property type="entry name" value="ABC2_membrane_3"/>
    <property type="match status" value="1"/>
</dbReference>
<evidence type="ECO:0000256" key="5">
    <source>
        <dbReference type="SAM" id="Phobius"/>
    </source>
</evidence>
<dbReference type="InterPro" id="IPR013525">
    <property type="entry name" value="ABC2_TM"/>
</dbReference>
<dbReference type="KEGG" id="manq:L1994_07475"/>
<keyword evidence="2 5" id="KW-0812">Transmembrane</keyword>
<evidence type="ECO:0000256" key="4">
    <source>
        <dbReference type="ARBA" id="ARBA00023136"/>
    </source>
</evidence>
<dbReference type="EMBL" id="CP091092">
    <property type="protein sequence ID" value="WFN35994.1"/>
    <property type="molecule type" value="Genomic_DNA"/>
</dbReference>
<feature type="transmembrane region" description="Helical" evidence="5">
    <location>
        <begin position="22"/>
        <end position="48"/>
    </location>
</feature>
<feature type="transmembrane region" description="Helical" evidence="5">
    <location>
        <begin position="288"/>
        <end position="307"/>
    </location>
</feature>
<evidence type="ECO:0000256" key="1">
    <source>
        <dbReference type="ARBA" id="ARBA00004141"/>
    </source>
</evidence>
<name>A0AAF0JKW1_9EURY</name>
<reference evidence="7" key="1">
    <citation type="submission" date="2022-01" db="EMBL/GenBank/DDBJ databases">
        <title>Complete genome of Methanomicrobium antiquum DSM 21220.</title>
        <authorList>
            <person name="Chen S.-C."/>
            <person name="You Y.-T."/>
            <person name="Zhou Y.-Z."/>
            <person name="Lai M.-C."/>
        </authorList>
    </citation>
    <scope>NUCLEOTIDE SEQUENCE</scope>
    <source>
        <strain evidence="7">DSM 21220</strain>
    </source>
</reference>
<comment type="subcellular location">
    <subcellularLocation>
        <location evidence="1">Membrane</location>
        <topology evidence="1">Multi-pass membrane protein</topology>
    </subcellularLocation>
</comment>
<dbReference type="AlphaFoldDB" id="A0AAF0JKW1"/>
<accession>A0AAF0JKW1</accession>
<evidence type="ECO:0000259" key="6">
    <source>
        <dbReference type="Pfam" id="PF12698"/>
    </source>
</evidence>
<protein>
    <submittedName>
        <fullName evidence="7">ABC transporter permease</fullName>
    </submittedName>
</protein>
<keyword evidence="8" id="KW-1185">Reference proteome</keyword>
<sequence length="357" mass="39893">MNTKNCLIIAKKELKSLSSEKTILLAIVLQVFIAMFSSFLLVGLASMYNPDSISQHSNIKYPVAYTGESPDFLDYLKNNRDFVVYEMELSPAVAALKERKLSGVIWMTDVPANSEYPIKITLYTIENDISSSLVSVKLKSIMLDYEKDLREIRSDRLTQTPLEIKIPASSPSGDFYEFVYGLLIPLLVFMPAIISGALIIDLITEEYQQDTLETLMSTTITFPEMIWGKILACFILVPLQSAGWMILLILNGIYIFGPLEIIAHVSVASLSLILIGAISALKYRERTNAQFIFSAAIVVIILFFLAVPMNTANIIARLSVGSIGAEHWIVFFLMTGITAMLSLITTKYAKRIRKNFV</sequence>
<dbReference type="GO" id="GO:0016020">
    <property type="term" value="C:membrane"/>
    <property type="evidence" value="ECO:0007669"/>
    <property type="project" value="UniProtKB-SubCell"/>
</dbReference>
<proteinExistence type="predicted"/>
<feature type="transmembrane region" description="Helical" evidence="5">
    <location>
        <begin position="327"/>
        <end position="344"/>
    </location>
</feature>
<dbReference type="Proteomes" id="UP001218895">
    <property type="component" value="Chromosome"/>
</dbReference>
<dbReference type="RefSeq" id="WP_278098832.1">
    <property type="nucleotide sequence ID" value="NZ_CP091092.1"/>
</dbReference>
<feature type="domain" description="ABC-2 type transporter transmembrane" evidence="6">
    <location>
        <begin position="35"/>
        <end position="313"/>
    </location>
</feature>
<feature type="transmembrane region" description="Helical" evidence="5">
    <location>
        <begin position="261"/>
        <end position="281"/>
    </location>
</feature>
<organism evidence="7 8">
    <name type="scientific">Methanomicrobium antiquum</name>
    <dbReference type="NCBI Taxonomy" id="487686"/>
    <lineage>
        <taxon>Archaea</taxon>
        <taxon>Methanobacteriati</taxon>
        <taxon>Methanobacteriota</taxon>
        <taxon>Stenosarchaea group</taxon>
        <taxon>Methanomicrobia</taxon>
        <taxon>Methanomicrobiales</taxon>
        <taxon>Methanomicrobiaceae</taxon>
        <taxon>Methanomicrobium</taxon>
    </lineage>
</organism>
<evidence type="ECO:0000313" key="7">
    <source>
        <dbReference type="EMBL" id="WFN35994.1"/>
    </source>
</evidence>
<evidence type="ECO:0000256" key="2">
    <source>
        <dbReference type="ARBA" id="ARBA00022692"/>
    </source>
</evidence>
<keyword evidence="3 5" id="KW-1133">Transmembrane helix</keyword>
<dbReference type="PANTHER" id="PTHR43471">
    <property type="entry name" value="ABC TRANSPORTER PERMEASE"/>
    <property type="match status" value="1"/>
</dbReference>
<gene>
    <name evidence="7" type="ORF">L1994_07475</name>
</gene>
<feature type="transmembrane region" description="Helical" evidence="5">
    <location>
        <begin position="178"/>
        <end position="200"/>
    </location>
</feature>
<dbReference type="GO" id="GO:0140359">
    <property type="term" value="F:ABC-type transporter activity"/>
    <property type="evidence" value="ECO:0007669"/>
    <property type="project" value="InterPro"/>
</dbReference>
<feature type="transmembrane region" description="Helical" evidence="5">
    <location>
        <begin position="230"/>
        <end position="255"/>
    </location>
</feature>
<evidence type="ECO:0000256" key="3">
    <source>
        <dbReference type="ARBA" id="ARBA00022989"/>
    </source>
</evidence>